<evidence type="ECO:0000256" key="3">
    <source>
        <dbReference type="ARBA" id="ARBA00023125"/>
    </source>
</evidence>
<dbReference type="Pfam" id="PF00126">
    <property type="entry name" value="HTH_1"/>
    <property type="match status" value="1"/>
</dbReference>
<dbReference type="PANTHER" id="PTHR30537:SF5">
    <property type="entry name" value="HTH-TYPE TRANSCRIPTIONAL ACTIVATOR TTDR-RELATED"/>
    <property type="match status" value="1"/>
</dbReference>
<dbReference type="EMBL" id="JAESVB010000004">
    <property type="protein sequence ID" value="MCB8875923.1"/>
    <property type="molecule type" value="Genomic_DNA"/>
</dbReference>
<dbReference type="SUPFAM" id="SSF46785">
    <property type="entry name" value="Winged helix' DNA-binding domain"/>
    <property type="match status" value="1"/>
</dbReference>
<dbReference type="PROSITE" id="PS50931">
    <property type="entry name" value="HTH_LYSR"/>
    <property type="match status" value="1"/>
</dbReference>
<evidence type="ECO:0000256" key="1">
    <source>
        <dbReference type="ARBA" id="ARBA00009437"/>
    </source>
</evidence>
<dbReference type="GO" id="GO:0003700">
    <property type="term" value="F:DNA-binding transcription factor activity"/>
    <property type="evidence" value="ECO:0007669"/>
    <property type="project" value="InterPro"/>
</dbReference>
<keyword evidence="3" id="KW-0238">DNA-binding</keyword>
<dbReference type="SUPFAM" id="SSF53850">
    <property type="entry name" value="Periplasmic binding protein-like II"/>
    <property type="match status" value="1"/>
</dbReference>
<protein>
    <submittedName>
        <fullName evidence="6">LysR family transcriptional regulator</fullName>
    </submittedName>
</protein>
<evidence type="ECO:0000259" key="5">
    <source>
        <dbReference type="PROSITE" id="PS50931"/>
    </source>
</evidence>
<name>A0A963YRR7_9PROT</name>
<reference evidence="6" key="1">
    <citation type="journal article" date="2021" name="Microorganisms">
        <title>Acidisoma silvae sp. nov. and Acidisomacellulosilytica sp. nov., Two Acidophilic Bacteria Isolated from Decaying Wood, Hydrolyzing Cellulose and Producing Poly-3-hydroxybutyrate.</title>
        <authorList>
            <person name="Mieszkin S."/>
            <person name="Pouder E."/>
            <person name="Uroz S."/>
            <person name="Simon-Colin C."/>
            <person name="Alain K."/>
        </authorList>
    </citation>
    <scope>NUCLEOTIDE SEQUENCE</scope>
    <source>
        <strain evidence="6">HW T2.11</strain>
    </source>
</reference>
<keyword evidence="7" id="KW-1185">Reference proteome</keyword>
<evidence type="ECO:0000313" key="7">
    <source>
        <dbReference type="Proteomes" id="UP000708298"/>
    </source>
</evidence>
<dbReference type="GO" id="GO:0003677">
    <property type="term" value="F:DNA binding"/>
    <property type="evidence" value="ECO:0007669"/>
    <property type="project" value="UniProtKB-KW"/>
</dbReference>
<dbReference type="InterPro" id="IPR058163">
    <property type="entry name" value="LysR-type_TF_proteobact-type"/>
</dbReference>
<organism evidence="6 7">
    <name type="scientific">Acidisoma silvae</name>
    <dbReference type="NCBI Taxonomy" id="2802396"/>
    <lineage>
        <taxon>Bacteria</taxon>
        <taxon>Pseudomonadati</taxon>
        <taxon>Pseudomonadota</taxon>
        <taxon>Alphaproteobacteria</taxon>
        <taxon>Acetobacterales</taxon>
        <taxon>Acidocellaceae</taxon>
        <taxon>Acidisoma</taxon>
    </lineage>
</organism>
<dbReference type="Proteomes" id="UP000708298">
    <property type="component" value="Unassembled WGS sequence"/>
</dbReference>
<accession>A0A963YRR7</accession>
<dbReference type="Pfam" id="PF03466">
    <property type="entry name" value="LysR_substrate"/>
    <property type="match status" value="1"/>
</dbReference>
<proteinExistence type="inferred from homology"/>
<dbReference type="PANTHER" id="PTHR30537">
    <property type="entry name" value="HTH-TYPE TRANSCRIPTIONAL REGULATOR"/>
    <property type="match status" value="1"/>
</dbReference>
<dbReference type="InterPro" id="IPR036390">
    <property type="entry name" value="WH_DNA-bd_sf"/>
</dbReference>
<gene>
    <name evidence="6" type="ORF">ASILVAE211_12085</name>
</gene>
<reference evidence="6" key="2">
    <citation type="submission" date="2021-01" db="EMBL/GenBank/DDBJ databases">
        <authorList>
            <person name="Mieszkin S."/>
            <person name="Pouder E."/>
            <person name="Alain K."/>
        </authorList>
    </citation>
    <scope>NUCLEOTIDE SEQUENCE</scope>
    <source>
        <strain evidence="6">HW T2.11</strain>
    </source>
</reference>
<dbReference type="AlphaFoldDB" id="A0A963YRR7"/>
<evidence type="ECO:0000313" key="6">
    <source>
        <dbReference type="EMBL" id="MCB8875923.1"/>
    </source>
</evidence>
<dbReference type="CDD" id="cd08422">
    <property type="entry name" value="PBP2_CrgA_like"/>
    <property type="match status" value="1"/>
</dbReference>
<dbReference type="RefSeq" id="WP_227321566.1">
    <property type="nucleotide sequence ID" value="NZ_JAESVB010000004.1"/>
</dbReference>
<sequence>MDSFSLLRLIIAVDDQRSLVRAARALSISPSTATLSLQRLEDQIGGRLVNRSTRRLTFTPEGEQFVANARRILDDLADAMEAVNDTGPLRGQIKLSATHDFGRNRLTPLIDDFIRDNPQVNVSLYLSDGVVDLAKGGFDFAIRISGSSHMAGRPGVRLLRRGTRRVCAAPAYWDSRGRPQHPRDLAHHNCLFLTRPEFSESSWTFIEQDHPFHVRVSGNRTANDGSAIRAWSVAGAGVILNASFDVADDIDAGRLEPVLDDFTRNDVNLYAVQAHEGPASRRVRALIDHLDREI</sequence>
<feature type="domain" description="HTH lysR-type" evidence="5">
    <location>
        <begin position="1"/>
        <end position="59"/>
    </location>
</feature>
<keyword evidence="2" id="KW-0805">Transcription regulation</keyword>
<dbReference type="InterPro" id="IPR036388">
    <property type="entry name" value="WH-like_DNA-bd_sf"/>
</dbReference>
<dbReference type="InterPro" id="IPR000847">
    <property type="entry name" value="LysR_HTH_N"/>
</dbReference>
<evidence type="ECO:0000256" key="2">
    <source>
        <dbReference type="ARBA" id="ARBA00023015"/>
    </source>
</evidence>
<dbReference type="Gene3D" id="1.10.10.10">
    <property type="entry name" value="Winged helix-like DNA-binding domain superfamily/Winged helix DNA-binding domain"/>
    <property type="match status" value="1"/>
</dbReference>
<comment type="caution">
    <text evidence="6">The sequence shown here is derived from an EMBL/GenBank/DDBJ whole genome shotgun (WGS) entry which is preliminary data.</text>
</comment>
<comment type="similarity">
    <text evidence="1">Belongs to the LysR transcriptional regulatory family.</text>
</comment>
<dbReference type="InterPro" id="IPR005119">
    <property type="entry name" value="LysR_subst-bd"/>
</dbReference>
<evidence type="ECO:0000256" key="4">
    <source>
        <dbReference type="ARBA" id="ARBA00023163"/>
    </source>
</evidence>
<dbReference type="Gene3D" id="3.40.190.290">
    <property type="match status" value="1"/>
</dbReference>
<keyword evidence="4" id="KW-0804">Transcription</keyword>